<feature type="domain" description="EF-hand" evidence="4">
    <location>
        <begin position="17"/>
        <end position="52"/>
    </location>
</feature>
<dbReference type="InterPro" id="IPR002048">
    <property type="entry name" value="EF_hand_dom"/>
</dbReference>
<evidence type="ECO:0000259" key="4">
    <source>
        <dbReference type="PROSITE" id="PS50222"/>
    </source>
</evidence>
<dbReference type="PROSITE" id="PS00018">
    <property type="entry name" value="EF_HAND_1"/>
    <property type="match status" value="3"/>
</dbReference>
<evidence type="ECO:0000313" key="6">
    <source>
        <dbReference type="Proteomes" id="UP000318571"/>
    </source>
</evidence>
<evidence type="ECO:0000313" key="5">
    <source>
        <dbReference type="EMBL" id="TRY62700.1"/>
    </source>
</evidence>
<dbReference type="CDD" id="cd00051">
    <property type="entry name" value="EFh"/>
    <property type="match status" value="2"/>
</dbReference>
<dbReference type="SMART" id="SM00054">
    <property type="entry name" value="EFh"/>
    <property type="match status" value="3"/>
</dbReference>
<dbReference type="PANTHER" id="PTHR23048:SF0">
    <property type="entry name" value="CALMODULIN LIKE 3"/>
    <property type="match status" value="1"/>
</dbReference>
<feature type="domain" description="EF-hand" evidence="4">
    <location>
        <begin position="53"/>
        <end position="88"/>
    </location>
</feature>
<accession>A0A553NB88</accession>
<keyword evidence="2" id="KW-0106">Calcium</keyword>
<dbReference type="Gene3D" id="1.10.238.10">
    <property type="entry name" value="EF-hand"/>
    <property type="match status" value="2"/>
</dbReference>
<dbReference type="OMA" id="LMTKNVH"/>
<organism evidence="5 6">
    <name type="scientific">Tigriopus californicus</name>
    <name type="common">Marine copepod</name>
    <dbReference type="NCBI Taxonomy" id="6832"/>
    <lineage>
        <taxon>Eukaryota</taxon>
        <taxon>Metazoa</taxon>
        <taxon>Ecdysozoa</taxon>
        <taxon>Arthropoda</taxon>
        <taxon>Crustacea</taxon>
        <taxon>Multicrustacea</taxon>
        <taxon>Hexanauplia</taxon>
        <taxon>Copepoda</taxon>
        <taxon>Harpacticoida</taxon>
        <taxon>Harpacticidae</taxon>
        <taxon>Tigriopus</taxon>
    </lineage>
</organism>
<dbReference type="PROSITE" id="PS50222">
    <property type="entry name" value="EF_HAND_2"/>
    <property type="match status" value="3"/>
</dbReference>
<proteinExistence type="predicted"/>
<dbReference type="EMBL" id="VCGU01000458">
    <property type="protein sequence ID" value="TRY62700.1"/>
    <property type="molecule type" value="Genomic_DNA"/>
</dbReference>
<dbReference type="SUPFAM" id="SSF47473">
    <property type="entry name" value="EF-hand"/>
    <property type="match status" value="1"/>
</dbReference>
<dbReference type="STRING" id="6832.A0A553NB88"/>
<reference evidence="5 6" key="1">
    <citation type="journal article" date="2018" name="Nat. Ecol. Evol.">
        <title>Genomic signatures of mitonuclear coevolution across populations of Tigriopus californicus.</title>
        <authorList>
            <person name="Barreto F.S."/>
            <person name="Watson E.T."/>
            <person name="Lima T.G."/>
            <person name="Willett C.S."/>
            <person name="Edmands S."/>
            <person name="Li W."/>
            <person name="Burton R.S."/>
        </authorList>
    </citation>
    <scope>NUCLEOTIDE SEQUENCE [LARGE SCALE GENOMIC DNA]</scope>
    <source>
        <strain evidence="5 6">San Diego</strain>
    </source>
</reference>
<name>A0A553NB88_TIGCA</name>
<comment type="function">
    <text evidence="3">Troponin is the central regulatory protein of striated muscle contraction. Tn consists of three components: Tn-I which is the inhibitor of actomyosin ATPase, Tn-T which contains the binding site for tropomyosin and Tn-C. The binding of calcium to Tn-C abolishes the inhibitory action of Tn on actin filaments.</text>
</comment>
<keyword evidence="6" id="KW-1185">Reference proteome</keyword>
<dbReference type="InterPro" id="IPR011992">
    <property type="entry name" value="EF-hand-dom_pair"/>
</dbReference>
<dbReference type="FunFam" id="1.10.238.10:FF:000178">
    <property type="entry name" value="Calmodulin-2 A"/>
    <property type="match status" value="1"/>
</dbReference>
<dbReference type="PANTHER" id="PTHR23048">
    <property type="entry name" value="MYOSIN LIGHT CHAIN 1, 3"/>
    <property type="match status" value="1"/>
</dbReference>
<gene>
    <name evidence="5" type="ORF">TCAL_00779</name>
</gene>
<dbReference type="AlphaFoldDB" id="A0A553NB88"/>
<dbReference type="InterPro" id="IPR050230">
    <property type="entry name" value="CALM/Myosin/TropC-like"/>
</dbReference>
<dbReference type="Proteomes" id="UP000318571">
    <property type="component" value="Chromosome 10"/>
</dbReference>
<sequence length="145" mass="16678">MVDVDQLEEVTVMLPEEKIQEYRDIFSFFDRDGGGTITSVELGQVMRTFGWSPTEGDLQEMINEIDQDGNGCISFNEFVYLMTKNVHEDGDIEEEIREAFREITYQEESEELISEADIDGDGNVNYEEFVTMLLHKNLDNQSSAQ</sequence>
<protein>
    <recommendedName>
        <fullName evidence="4">EF-hand domain-containing protein</fullName>
    </recommendedName>
</protein>
<keyword evidence="1" id="KW-0677">Repeat</keyword>
<dbReference type="Pfam" id="PF00036">
    <property type="entry name" value="EF-hand_1"/>
    <property type="match status" value="1"/>
</dbReference>
<evidence type="ECO:0000256" key="1">
    <source>
        <dbReference type="ARBA" id="ARBA00022737"/>
    </source>
</evidence>
<dbReference type="GO" id="GO:0016460">
    <property type="term" value="C:myosin II complex"/>
    <property type="evidence" value="ECO:0007669"/>
    <property type="project" value="TreeGrafter"/>
</dbReference>
<evidence type="ECO:0000256" key="2">
    <source>
        <dbReference type="ARBA" id="ARBA00022837"/>
    </source>
</evidence>
<comment type="caution">
    <text evidence="5">The sequence shown here is derived from an EMBL/GenBank/DDBJ whole genome shotgun (WGS) entry which is preliminary data.</text>
</comment>
<feature type="domain" description="EF-hand" evidence="4">
    <location>
        <begin position="104"/>
        <end position="139"/>
    </location>
</feature>
<dbReference type="Pfam" id="PF13499">
    <property type="entry name" value="EF-hand_7"/>
    <property type="match status" value="1"/>
</dbReference>
<dbReference type="GO" id="GO:0005509">
    <property type="term" value="F:calcium ion binding"/>
    <property type="evidence" value="ECO:0007669"/>
    <property type="project" value="InterPro"/>
</dbReference>
<evidence type="ECO:0000256" key="3">
    <source>
        <dbReference type="ARBA" id="ARBA00037722"/>
    </source>
</evidence>
<dbReference type="InterPro" id="IPR018247">
    <property type="entry name" value="EF_Hand_1_Ca_BS"/>
</dbReference>